<dbReference type="RefSeq" id="WP_197494409.1">
    <property type="nucleotide sequence ID" value="NZ_JTJM01000037.1"/>
</dbReference>
<name>A0A1A7NNS3_9PAST</name>
<gene>
    <name evidence="2" type="ORF">QV01_07930</name>
</gene>
<sequence length="109" mass="10901">MDADDTTAPNKPTLTGDSDDHKLSATDGDDITGSAPDAAGGTAVLVDGHGDPVKNTSGNPITAPIDDEGNFTLPTAGVPDGDYGVQVKDEAGNPSTDNAPISIDRTVPV</sequence>
<reference evidence="2 3" key="1">
    <citation type="submission" date="2014-11" db="EMBL/GenBank/DDBJ databases">
        <title>Pan-genome of Gallibacterium spp.</title>
        <authorList>
            <person name="Kudirkiene E."/>
            <person name="Bojesen A.M."/>
        </authorList>
    </citation>
    <scope>NUCLEOTIDE SEQUENCE [LARGE SCALE GENOMIC DNA]</scope>
    <source>
        <strain evidence="2 3">F151</strain>
    </source>
</reference>
<feature type="region of interest" description="Disordered" evidence="1">
    <location>
        <begin position="1"/>
        <end position="109"/>
    </location>
</feature>
<dbReference type="AlphaFoldDB" id="A0A1A7NNS3"/>
<protein>
    <recommendedName>
        <fullName evidence="4">Bacterial Ig domain-containing protein</fullName>
    </recommendedName>
</protein>
<evidence type="ECO:0000313" key="3">
    <source>
        <dbReference type="Proteomes" id="UP000243558"/>
    </source>
</evidence>
<organism evidence="2 3">
    <name type="scientific">Gallibacterium genomosp. 3</name>
    <dbReference type="NCBI Taxonomy" id="505345"/>
    <lineage>
        <taxon>Bacteria</taxon>
        <taxon>Pseudomonadati</taxon>
        <taxon>Pseudomonadota</taxon>
        <taxon>Gammaproteobacteria</taxon>
        <taxon>Pasteurellales</taxon>
        <taxon>Pasteurellaceae</taxon>
        <taxon>Gallibacterium</taxon>
    </lineage>
</organism>
<comment type="caution">
    <text evidence="2">The sequence shown here is derived from an EMBL/GenBank/DDBJ whole genome shotgun (WGS) entry which is preliminary data.</text>
</comment>
<evidence type="ECO:0008006" key="4">
    <source>
        <dbReference type="Google" id="ProtNLM"/>
    </source>
</evidence>
<dbReference type="InterPro" id="IPR013783">
    <property type="entry name" value="Ig-like_fold"/>
</dbReference>
<evidence type="ECO:0000256" key="1">
    <source>
        <dbReference type="SAM" id="MobiDB-lite"/>
    </source>
</evidence>
<keyword evidence="3" id="KW-1185">Reference proteome</keyword>
<evidence type="ECO:0000313" key="2">
    <source>
        <dbReference type="EMBL" id="OBW91265.1"/>
    </source>
</evidence>
<dbReference type="EMBL" id="JTJM01000037">
    <property type="protein sequence ID" value="OBW91265.1"/>
    <property type="molecule type" value="Genomic_DNA"/>
</dbReference>
<accession>A0A1A7NNS3</accession>
<feature type="compositionally biased region" description="Polar residues" evidence="1">
    <location>
        <begin position="7"/>
        <end position="16"/>
    </location>
</feature>
<dbReference type="Gene3D" id="2.60.40.10">
    <property type="entry name" value="Immunoglobulins"/>
    <property type="match status" value="1"/>
</dbReference>
<dbReference type="Proteomes" id="UP000243558">
    <property type="component" value="Unassembled WGS sequence"/>
</dbReference>
<proteinExistence type="predicted"/>
<feature type="non-terminal residue" evidence="2">
    <location>
        <position position="109"/>
    </location>
</feature>